<evidence type="ECO:0000313" key="2">
    <source>
        <dbReference type="EMBL" id="MBB6448484.1"/>
    </source>
</evidence>
<dbReference type="RefSeq" id="WP_184402472.1">
    <property type="nucleotide sequence ID" value="NZ_JACHHJ010000001.1"/>
</dbReference>
<feature type="domain" description="CYTH" evidence="1">
    <location>
        <begin position="7"/>
        <end position="198"/>
    </location>
</feature>
<proteinExistence type="predicted"/>
<dbReference type="InterPro" id="IPR009195">
    <property type="entry name" value="Uncharacterised_YjbK"/>
</dbReference>
<comment type="caution">
    <text evidence="2">The sequence shown here is derived from an EMBL/GenBank/DDBJ whole genome shotgun (WGS) entry which is preliminary data.</text>
</comment>
<evidence type="ECO:0000313" key="3">
    <source>
        <dbReference type="Proteomes" id="UP000568839"/>
    </source>
</evidence>
<sequence>MDREFEELEIESKRLLTETEFHQICGYFQLHPEEFHIQHNHYFDTSDFQLKERNAALRIRYKDGANVLTLKVRNGEGVTEKHQRLEKNEWTEQTALTKVSPGSIQTYIEKEWGIPFEALQYLGKLSTWRAEWGHDGGFIALDESHYLGEVDFELEYEGKSREHVRNVLSQIVEQIGMAKEAPEPPPKIQRFFSAKMRKKT</sequence>
<dbReference type="EMBL" id="JACHHJ010000001">
    <property type="protein sequence ID" value="MBB6448484.1"/>
    <property type="molecule type" value="Genomic_DNA"/>
</dbReference>
<protein>
    <submittedName>
        <fullName evidence="2">Uncharacterized protein YjbK</fullName>
    </submittedName>
</protein>
<accession>A0A841PLC1</accession>
<gene>
    <name evidence="2" type="ORF">HNR44_000433</name>
</gene>
<dbReference type="InterPro" id="IPR023577">
    <property type="entry name" value="CYTH_domain"/>
</dbReference>
<dbReference type="SMART" id="SM01118">
    <property type="entry name" value="CYTH"/>
    <property type="match status" value="1"/>
</dbReference>
<evidence type="ECO:0000259" key="1">
    <source>
        <dbReference type="PROSITE" id="PS51707"/>
    </source>
</evidence>
<dbReference type="CDD" id="cd07762">
    <property type="entry name" value="CYTH-like_Pase_1"/>
    <property type="match status" value="1"/>
</dbReference>
<organism evidence="2 3">
    <name type="scientific">Geomicrobium halophilum</name>
    <dbReference type="NCBI Taxonomy" id="549000"/>
    <lineage>
        <taxon>Bacteria</taxon>
        <taxon>Bacillati</taxon>
        <taxon>Bacillota</taxon>
        <taxon>Bacilli</taxon>
        <taxon>Bacillales</taxon>
        <taxon>Geomicrobium</taxon>
    </lineage>
</organism>
<dbReference type="Proteomes" id="UP000568839">
    <property type="component" value="Unassembled WGS sequence"/>
</dbReference>
<reference evidence="2 3" key="1">
    <citation type="submission" date="2020-08" db="EMBL/GenBank/DDBJ databases">
        <title>Genomic Encyclopedia of Type Strains, Phase IV (KMG-IV): sequencing the most valuable type-strain genomes for metagenomic binning, comparative biology and taxonomic classification.</title>
        <authorList>
            <person name="Goeker M."/>
        </authorList>
    </citation>
    <scope>NUCLEOTIDE SEQUENCE [LARGE SCALE GENOMIC DNA]</scope>
    <source>
        <strain evidence="2 3">DSM 21769</strain>
    </source>
</reference>
<dbReference type="AlphaFoldDB" id="A0A841PLC1"/>
<dbReference type="Pfam" id="PF01928">
    <property type="entry name" value="CYTH"/>
    <property type="match status" value="1"/>
</dbReference>
<dbReference type="SUPFAM" id="SSF55154">
    <property type="entry name" value="CYTH-like phosphatases"/>
    <property type="match status" value="1"/>
</dbReference>
<name>A0A841PLC1_9BACL</name>
<dbReference type="InterPro" id="IPR033469">
    <property type="entry name" value="CYTH-like_dom_sf"/>
</dbReference>
<dbReference type="PIRSF" id="PIRSF012526">
    <property type="entry name" value="CYTH_UCP012526"/>
    <property type="match status" value="1"/>
</dbReference>
<dbReference type="PROSITE" id="PS51707">
    <property type="entry name" value="CYTH"/>
    <property type="match status" value="1"/>
</dbReference>
<keyword evidence="3" id="KW-1185">Reference proteome</keyword>
<dbReference type="Gene3D" id="2.40.320.10">
    <property type="entry name" value="Hypothetical Protein Pfu-838710-001"/>
    <property type="match status" value="1"/>
</dbReference>